<name>W8F019_9BACT</name>
<dbReference type="CDD" id="cd02440">
    <property type="entry name" value="AdoMet_MTases"/>
    <property type="match status" value="1"/>
</dbReference>
<sequence>MLSLHRYFVPMPFHPKSLLLVSAAGLLLGPLACTQPLTESTAAQLTEARRQIVPDTSGYERRPPQDLNGIGKYYLGRQIAHVMGHEGASWLERADRQQEEGTDILLRELKLKPTDVVADIGAGTGFFTFRISPLVPRGRVLAVDIQPEMLTALRETKDRIRANNVVPVRGTTDNPNLPAKGVDVVLIVDAYHEFDHPREMMRAIRNSLAPAGRVALVEYRAEDAEVPIKRIHKMSIAQARREMAALGLRLTDSIESLPQQHLLIFQR</sequence>
<dbReference type="STRING" id="1227739.Hsw_3129"/>
<dbReference type="InterPro" id="IPR029063">
    <property type="entry name" value="SAM-dependent_MTases_sf"/>
</dbReference>
<dbReference type="GO" id="GO:0008168">
    <property type="term" value="F:methyltransferase activity"/>
    <property type="evidence" value="ECO:0007669"/>
    <property type="project" value="UniProtKB-KW"/>
</dbReference>
<keyword evidence="2" id="KW-0808">Transferase</keyword>
<accession>W8F019</accession>
<dbReference type="Gene3D" id="3.40.50.150">
    <property type="entry name" value="Vaccinia Virus protein VP39"/>
    <property type="match status" value="1"/>
</dbReference>
<dbReference type="Pfam" id="PF08242">
    <property type="entry name" value="Methyltransf_12"/>
    <property type="match status" value="1"/>
</dbReference>
<keyword evidence="3" id="KW-1185">Reference proteome</keyword>
<protein>
    <submittedName>
        <fullName evidence="2">Methyltransferase type 11</fullName>
    </submittedName>
</protein>
<dbReference type="KEGG" id="hsw:Hsw_3129"/>
<dbReference type="Proteomes" id="UP000019423">
    <property type="component" value="Chromosome"/>
</dbReference>
<dbReference type="PATRIC" id="fig|1227739.3.peg.3301"/>
<dbReference type="EMBL" id="CP007145">
    <property type="protein sequence ID" value="AHJ98724.1"/>
    <property type="molecule type" value="Genomic_DNA"/>
</dbReference>
<proteinExistence type="predicted"/>
<gene>
    <name evidence="2" type="ORF">Hsw_3129</name>
</gene>
<dbReference type="SUPFAM" id="SSF53335">
    <property type="entry name" value="S-adenosyl-L-methionine-dependent methyltransferases"/>
    <property type="match status" value="1"/>
</dbReference>
<dbReference type="GO" id="GO:0032259">
    <property type="term" value="P:methylation"/>
    <property type="evidence" value="ECO:0007669"/>
    <property type="project" value="UniProtKB-KW"/>
</dbReference>
<dbReference type="PANTHER" id="PTHR43861">
    <property type="entry name" value="TRANS-ACONITATE 2-METHYLTRANSFERASE-RELATED"/>
    <property type="match status" value="1"/>
</dbReference>
<dbReference type="AlphaFoldDB" id="W8F019"/>
<evidence type="ECO:0000313" key="3">
    <source>
        <dbReference type="Proteomes" id="UP000019423"/>
    </source>
</evidence>
<evidence type="ECO:0000313" key="2">
    <source>
        <dbReference type="EMBL" id="AHJ98724.1"/>
    </source>
</evidence>
<dbReference type="eggNOG" id="COG4798">
    <property type="taxonomic scope" value="Bacteria"/>
</dbReference>
<organism evidence="2 3">
    <name type="scientific">Hymenobacter swuensis DY53</name>
    <dbReference type="NCBI Taxonomy" id="1227739"/>
    <lineage>
        <taxon>Bacteria</taxon>
        <taxon>Pseudomonadati</taxon>
        <taxon>Bacteroidota</taxon>
        <taxon>Cytophagia</taxon>
        <taxon>Cytophagales</taxon>
        <taxon>Hymenobacteraceae</taxon>
        <taxon>Hymenobacter</taxon>
    </lineage>
</organism>
<evidence type="ECO:0000259" key="1">
    <source>
        <dbReference type="Pfam" id="PF08242"/>
    </source>
</evidence>
<keyword evidence="2" id="KW-0489">Methyltransferase</keyword>
<dbReference type="HOGENOM" id="CLU_037990_16_0_10"/>
<reference evidence="2 3" key="1">
    <citation type="submission" date="2014-01" db="EMBL/GenBank/DDBJ databases">
        <title>Complete genome sequence of ionizing-radiation resistance bacterium Hymenobacter swuensis DY53.</title>
        <authorList>
            <person name="Jung J.-H."/>
            <person name="Jeong S.-W."/>
            <person name="Joe M.-H."/>
            <person name="Cho y.-j."/>
            <person name="Kim M.-K."/>
            <person name="Lim S.-Y."/>
        </authorList>
    </citation>
    <scope>NUCLEOTIDE SEQUENCE [LARGE SCALE GENOMIC DNA]</scope>
    <source>
        <strain evidence="2 3">DY53</strain>
    </source>
</reference>
<dbReference type="InterPro" id="IPR013217">
    <property type="entry name" value="Methyltransf_12"/>
</dbReference>
<feature type="domain" description="Methyltransferase type 12" evidence="1">
    <location>
        <begin position="119"/>
        <end position="214"/>
    </location>
</feature>